<feature type="transmembrane region" description="Helical" evidence="12">
    <location>
        <begin position="82"/>
        <end position="111"/>
    </location>
</feature>
<evidence type="ECO:0000256" key="2">
    <source>
        <dbReference type="ARBA" id="ARBA00004651"/>
    </source>
</evidence>
<keyword evidence="8" id="KW-0598">Phosphotransferase system</keyword>
<dbReference type="PANTHER" id="PTHR30181:SF2">
    <property type="entry name" value="PTS SYSTEM MANNITOL-SPECIFIC EIICBA COMPONENT"/>
    <property type="match status" value="1"/>
</dbReference>
<evidence type="ECO:0000256" key="5">
    <source>
        <dbReference type="ARBA" id="ARBA00022553"/>
    </source>
</evidence>
<evidence type="ECO:0000256" key="9">
    <source>
        <dbReference type="ARBA" id="ARBA00022692"/>
    </source>
</evidence>
<dbReference type="GO" id="GO:0009401">
    <property type="term" value="P:phosphoenolpyruvate-dependent sugar phosphotransferase system"/>
    <property type="evidence" value="ECO:0007669"/>
    <property type="project" value="UniProtKB-KW"/>
</dbReference>
<dbReference type="AlphaFoldDB" id="A0A291KFU3"/>
<evidence type="ECO:0000256" key="7">
    <source>
        <dbReference type="ARBA" id="ARBA00022679"/>
    </source>
</evidence>
<name>A0A291KFU3_BROTH</name>
<gene>
    <name evidence="14" type="ORF">CNY62_05750</name>
</gene>
<dbReference type="OrthoDB" id="9814222at2"/>
<keyword evidence="9 12" id="KW-0812">Transmembrane</keyword>
<protein>
    <recommendedName>
        <fullName evidence="13">PTS EIIC type-2 domain-containing protein</fullName>
    </recommendedName>
</protein>
<keyword evidence="7" id="KW-0808">Transferase</keyword>
<dbReference type="KEGG" id="bths:CNY62_05750"/>
<evidence type="ECO:0000256" key="1">
    <source>
        <dbReference type="ARBA" id="ARBA00002434"/>
    </source>
</evidence>
<sequence length="189" mass="19853">MAKEKASGRQGIQKFGNFLSSMVLPNIGAFIAWGLITALFIPDGWWPNKAIAELVGPMVNYLLPLLIGFSGGKIVHGHRGGVVGAIATMGVIVGSDVPMFLGAMIMGPLAGYLMKKFDALIEGKIKSGLEMLVNNFSAGILGGILAVIGLKGVGPVMAALNNTLASAVDWIVNANLLPSFRKPTFGRWC</sequence>
<keyword evidence="11 12" id="KW-0472">Membrane</keyword>
<dbReference type="GO" id="GO:0005886">
    <property type="term" value="C:plasma membrane"/>
    <property type="evidence" value="ECO:0007669"/>
    <property type="project" value="UniProtKB-SubCell"/>
</dbReference>
<evidence type="ECO:0000256" key="11">
    <source>
        <dbReference type="ARBA" id="ARBA00023136"/>
    </source>
</evidence>
<evidence type="ECO:0000256" key="10">
    <source>
        <dbReference type="ARBA" id="ARBA00022989"/>
    </source>
</evidence>
<keyword evidence="5" id="KW-0597">Phosphoprotein</keyword>
<dbReference type="EMBL" id="CP023483">
    <property type="protein sequence ID" value="ATF25944.1"/>
    <property type="molecule type" value="Genomic_DNA"/>
</dbReference>
<keyword evidence="4" id="KW-1003">Cell membrane</keyword>
<dbReference type="InterPro" id="IPR003352">
    <property type="entry name" value="PTS_EIIC"/>
</dbReference>
<evidence type="ECO:0000313" key="14">
    <source>
        <dbReference type="EMBL" id="ATF25944.1"/>
    </source>
</evidence>
<evidence type="ECO:0000256" key="6">
    <source>
        <dbReference type="ARBA" id="ARBA00022597"/>
    </source>
</evidence>
<evidence type="ECO:0000313" key="15">
    <source>
        <dbReference type="Proteomes" id="UP000243591"/>
    </source>
</evidence>
<comment type="subcellular location">
    <subcellularLocation>
        <location evidence="2">Cell membrane</location>
        <topology evidence="2">Multi-pass membrane protein</topology>
    </subcellularLocation>
</comment>
<keyword evidence="3" id="KW-0813">Transport</keyword>
<dbReference type="Pfam" id="PF02378">
    <property type="entry name" value="PTS_EIIC"/>
    <property type="match status" value="1"/>
</dbReference>
<feature type="transmembrane region" description="Helical" evidence="12">
    <location>
        <begin position="54"/>
        <end position="75"/>
    </location>
</feature>
<dbReference type="PANTHER" id="PTHR30181">
    <property type="entry name" value="MANNITOL PERMEASE IIC COMPONENT"/>
    <property type="match status" value="1"/>
</dbReference>
<dbReference type="STRING" id="2756.BFR44_06050"/>
<evidence type="ECO:0000256" key="4">
    <source>
        <dbReference type="ARBA" id="ARBA00022475"/>
    </source>
</evidence>
<keyword evidence="6" id="KW-0762">Sugar transport</keyword>
<proteinExistence type="predicted"/>
<evidence type="ECO:0000256" key="8">
    <source>
        <dbReference type="ARBA" id="ARBA00022683"/>
    </source>
</evidence>
<feature type="transmembrane region" description="Helical" evidence="12">
    <location>
        <begin position="131"/>
        <end position="150"/>
    </location>
</feature>
<evidence type="ECO:0000259" key="13">
    <source>
        <dbReference type="PROSITE" id="PS51104"/>
    </source>
</evidence>
<evidence type="ECO:0000256" key="3">
    <source>
        <dbReference type="ARBA" id="ARBA00022448"/>
    </source>
</evidence>
<keyword evidence="10 12" id="KW-1133">Transmembrane helix</keyword>
<keyword evidence="15" id="KW-1185">Reference proteome</keyword>
<dbReference type="GO" id="GO:0090563">
    <property type="term" value="F:protein-phosphocysteine-sugar phosphotransferase activity"/>
    <property type="evidence" value="ECO:0007669"/>
    <property type="project" value="TreeGrafter"/>
</dbReference>
<dbReference type="InterPro" id="IPR013014">
    <property type="entry name" value="PTS_EIIC_2"/>
</dbReference>
<reference evidence="14 15" key="1">
    <citation type="submission" date="2017-09" db="EMBL/GenBank/DDBJ databases">
        <title>Complete Genome Sequences of Two Strains of the Meat Spoilage Bacterium Brochothrix thermosphacta Isolated from Ground Chicken.</title>
        <authorList>
            <person name="Paoli G.C."/>
            <person name="Wijey C."/>
            <person name="Chen C.-Y."/>
            <person name="Nguyen L."/>
            <person name="Yan X."/>
            <person name="Irwin P.L."/>
        </authorList>
    </citation>
    <scope>NUCLEOTIDE SEQUENCE [LARGE SCALE GENOMIC DNA]</scope>
    <source>
        <strain evidence="14 15">BI</strain>
    </source>
</reference>
<dbReference type="Proteomes" id="UP000243591">
    <property type="component" value="Chromosome"/>
</dbReference>
<feature type="transmembrane region" description="Helical" evidence="12">
    <location>
        <begin position="21"/>
        <end position="42"/>
    </location>
</feature>
<evidence type="ECO:0000256" key="12">
    <source>
        <dbReference type="SAM" id="Phobius"/>
    </source>
</evidence>
<feature type="domain" description="PTS EIIC type-2" evidence="13">
    <location>
        <begin position="15"/>
        <end position="189"/>
    </location>
</feature>
<dbReference type="InterPro" id="IPR050893">
    <property type="entry name" value="Sugar_PTS"/>
</dbReference>
<comment type="function">
    <text evidence="1">The phosphoenolpyruvate-dependent sugar phosphotransferase system (sugar PTS), a major carbohydrate active transport system, catalyzes the phosphorylation of incoming sugar substrates concomitantly with their translocation across the cell membrane. The enzyme II CmtAB PTS system is involved in D-mannitol transport.</text>
</comment>
<dbReference type="PROSITE" id="PS51104">
    <property type="entry name" value="PTS_EIIC_TYPE_2"/>
    <property type="match status" value="1"/>
</dbReference>
<dbReference type="GO" id="GO:0008982">
    <property type="term" value="F:protein-N(PI)-phosphohistidine-sugar phosphotransferase activity"/>
    <property type="evidence" value="ECO:0007669"/>
    <property type="project" value="InterPro"/>
</dbReference>
<organism evidence="14 15">
    <name type="scientific">Brochothrix thermosphacta</name>
    <name type="common">Microbacterium thermosphactum</name>
    <dbReference type="NCBI Taxonomy" id="2756"/>
    <lineage>
        <taxon>Bacteria</taxon>
        <taxon>Bacillati</taxon>
        <taxon>Bacillota</taxon>
        <taxon>Bacilli</taxon>
        <taxon>Bacillales</taxon>
        <taxon>Listeriaceae</taxon>
        <taxon>Brochothrix</taxon>
    </lineage>
</organism>
<accession>A0A291KFU3</accession>